<keyword evidence="3" id="KW-0675">Receptor</keyword>
<accession>A0AAV1EHS3</accession>
<keyword evidence="2" id="KW-0297">G-protein coupled receptor</keyword>
<evidence type="ECO:0000256" key="6">
    <source>
        <dbReference type="SAM" id="Phobius"/>
    </source>
</evidence>
<keyword evidence="6" id="KW-0472">Membrane</keyword>
<evidence type="ECO:0000256" key="1">
    <source>
        <dbReference type="ARBA" id="ARBA00004141"/>
    </source>
</evidence>
<comment type="subcellular location">
    <subcellularLocation>
        <location evidence="1">Membrane</location>
        <topology evidence="1">Multi-pass membrane protein</topology>
    </subcellularLocation>
</comment>
<feature type="transmembrane region" description="Helical" evidence="6">
    <location>
        <begin position="216"/>
        <end position="241"/>
    </location>
</feature>
<dbReference type="Gene3D" id="1.20.1070.10">
    <property type="entry name" value="Rhodopsin 7-helix transmembrane proteins"/>
    <property type="match status" value="2"/>
</dbReference>
<feature type="transmembrane region" description="Helical" evidence="6">
    <location>
        <begin position="352"/>
        <end position="372"/>
    </location>
</feature>
<evidence type="ECO:0000256" key="5">
    <source>
        <dbReference type="ARBA" id="ARBA00023224"/>
    </source>
</evidence>
<feature type="transmembrane region" description="Helical" evidence="6">
    <location>
        <begin position="378"/>
        <end position="405"/>
    </location>
</feature>
<keyword evidence="5" id="KW-0807">Transducer</keyword>
<feature type="transmembrane region" description="Helical" evidence="6">
    <location>
        <begin position="503"/>
        <end position="524"/>
    </location>
</feature>
<evidence type="ECO:0000313" key="8">
    <source>
        <dbReference type="Proteomes" id="UP001178508"/>
    </source>
</evidence>
<dbReference type="PANTHER" id="PTHR24232:SF41">
    <property type="entry name" value="LYSOPHOSPHATIDIC ACID RECEPTOR 4"/>
    <property type="match status" value="1"/>
</dbReference>
<feature type="transmembrane region" description="Helical" evidence="6">
    <location>
        <begin position="167"/>
        <end position="195"/>
    </location>
</feature>
<name>A0AAV1EHS3_XYRNO</name>
<feature type="transmembrane region" description="Helical" evidence="6">
    <location>
        <begin position="308"/>
        <end position="332"/>
    </location>
</feature>
<keyword evidence="6" id="KW-1133">Transmembrane helix</keyword>
<comment type="caution">
    <text evidence="7">The sequence shown here is derived from an EMBL/GenBank/DDBJ whole genome shotgun (WGS) entry which is preliminary data.</text>
</comment>
<proteinExistence type="predicted"/>
<dbReference type="GO" id="GO:0070915">
    <property type="term" value="F:lysophosphatidic acid receptor activity"/>
    <property type="evidence" value="ECO:0007669"/>
    <property type="project" value="TreeGrafter"/>
</dbReference>
<dbReference type="GO" id="GO:0007200">
    <property type="term" value="P:phospholipase C-activating G protein-coupled receptor signaling pathway"/>
    <property type="evidence" value="ECO:0007669"/>
    <property type="project" value="TreeGrafter"/>
</dbReference>
<dbReference type="EMBL" id="CAUIWU010000006">
    <property type="protein sequence ID" value="CAJ1048262.1"/>
    <property type="molecule type" value="Genomic_DNA"/>
</dbReference>
<feature type="transmembrane region" description="Helical" evidence="6">
    <location>
        <begin position="20"/>
        <end position="44"/>
    </location>
</feature>
<feature type="transmembrane region" description="Helical" evidence="6">
    <location>
        <begin position="459"/>
        <end position="482"/>
    </location>
</feature>
<dbReference type="GO" id="GO:0035025">
    <property type="term" value="P:positive regulation of Rho protein signal transduction"/>
    <property type="evidence" value="ECO:0007669"/>
    <property type="project" value="TreeGrafter"/>
</dbReference>
<evidence type="ECO:0008006" key="9">
    <source>
        <dbReference type="Google" id="ProtNLM"/>
    </source>
</evidence>
<dbReference type="AlphaFoldDB" id="A0AAV1EHS3"/>
<keyword evidence="4" id="KW-0325">Glycoprotein</keyword>
<evidence type="ECO:0000313" key="7">
    <source>
        <dbReference type="EMBL" id="CAJ1048262.1"/>
    </source>
</evidence>
<organism evidence="7 8">
    <name type="scientific">Xyrichtys novacula</name>
    <name type="common">Pearly razorfish</name>
    <name type="synonym">Hemipteronotus novacula</name>
    <dbReference type="NCBI Taxonomy" id="13765"/>
    <lineage>
        <taxon>Eukaryota</taxon>
        <taxon>Metazoa</taxon>
        <taxon>Chordata</taxon>
        <taxon>Craniata</taxon>
        <taxon>Vertebrata</taxon>
        <taxon>Euteleostomi</taxon>
        <taxon>Actinopterygii</taxon>
        <taxon>Neopterygii</taxon>
        <taxon>Teleostei</taxon>
        <taxon>Neoteleostei</taxon>
        <taxon>Acanthomorphata</taxon>
        <taxon>Eupercaria</taxon>
        <taxon>Labriformes</taxon>
        <taxon>Labridae</taxon>
        <taxon>Xyrichtys</taxon>
    </lineage>
</organism>
<sequence length="573" mass="63758">MYANTSDLPIHCHDSSPGIFIFMAFTVTSITFLPLHMLVLFIGYQQWRQRRAVSTETVTNHSDVFTFYIVGLQFMAVFGCCLYSGGALAENETLISVGTDLIGVTSSGQVLFHLLTCAERYLAVIYPITYHKLRQRGGVRIRNISIGCVWILCSGFLFSMICKQRSVTSITAGCVLVFALVVVCFCSFSVLRALVRPGPGDGGRDRAQVDQTKKKAFYTITTILGTLLLRFVTTLVTGMVFSSEPTHAKCAVGSSMIWFTLPSNLVLPLLFLHRAGLQRQTANMSMNSSSATNSSDSLEVYYCTVVNFYIIIGFRVVRALLTIPICVFVLYLGHRRWRQQRSSKSISHSDVFTYHQIAMEFLCLLGFFFYLYGNFAEIRLIVALSYLFSSVVYYGGTLFHVLTCVERYLAVVHPVTYLGLKNERGVCLRNISIGFVWLLSFVLWGVGLESEYGFPIAPVLSTASFALIIICFCNISILCVLVRPKPGEGAGVEQTKLRAFQTITAIMGVLCFWFVGFLVSVSLRRTGVLIRSVRCVVIATLSCYNVPSSLVLPLLYLHRAGKLPCCSYNNSKT</sequence>
<dbReference type="PANTHER" id="PTHR24232">
    <property type="entry name" value="G-PROTEIN COUPLED RECEPTOR"/>
    <property type="match status" value="1"/>
</dbReference>
<evidence type="ECO:0000256" key="4">
    <source>
        <dbReference type="ARBA" id="ARBA00023180"/>
    </source>
</evidence>
<dbReference type="GO" id="GO:0005886">
    <property type="term" value="C:plasma membrane"/>
    <property type="evidence" value="ECO:0007669"/>
    <property type="project" value="TreeGrafter"/>
</dbReference>
<protein>
    <recommendedName>
        <fullName evidence="9">G-protein coupled receptors family 1 profile domain-containing protein</fullName>
    </recommendedName>
</protein>
<keyword evidence="6" id="KW-0812">Transmembrane</keyword>
<feature type="transmembrane region" description="Helical" evidence="6">
    <location>
        <begin position="65"/>
        <end position="89"/>
    </location>
</feature>
<keyword evidence="8" id="KW-1185">Reference proteome</keyword>
<feature type="transmembrane region" description="Helical" evidence="6">
    <location>
        <begin position="109"/>
        <end position="129"/>
    </location>
</feature>
<evidence type="ECO:0000256" key="3">
    <source>
        <dbReference type="ARBA" id="ARBA00023170"/>
    </source>
</evidence>
<gene>
    <name evidence="7" type="ORF">XNOV1_A012670</name>
</gene>
<feature type="transmembrane region" description="Helical" evidence="6">
    <location>
        <begin position="536"/>
        <end position="557"/>
    </location>
</feature>
<feature type="transmembrane region" description="Helical" evidence="6">
    <location>
        <begin position="426"/>
        <end position="447"/>
    </location>
</feature>
<dbReference type="SUPFAM" id="SSF81321">
    <property type="entry name" value="Family A G protein-coupled receptor-like"/>
    <property type="match status" value="1"/>
</dbReference>
<dbReference type="Proteomes" id="UP001178508">
    <property type="component" value="Unassembled WGS sequence"/>
</dbReference>
<feature type="transmembrane region" description="Helical" evidence="6">
    <location>
        <begin position="141"/>
        <end position="161"/>
    </location>
</feature>
<reference evidence="7" key="1">
    <citation type="submission" date="2023-08" db="EMBL/GenBank/DDBJ databases">
        <authorList>
            <person name="Alioto T."/>
            <person name="Alioto T."/>
            <person name="Gomez Garrido J."/>
        </authorList>
    </citation>
    <scope>NUCLEOTIDE SEQUENCE</scope>
</reference>
<evidence type="ECO:0000256" key="2">
    <source>
        <dbReference type="ARBA" id="ARBA00023040"/>
    </source>
</evidence>